<dbReference type="InterPro" id="IPR052019">
    <property type="entry name" value="F420H2_bilvrd_red/Heme_oxyg"/>
</dbReference>
<comment type="caution">
    <text evidence="3">The sequence shown here is derived from an EMBL/GenBank/DDBJ whole genome shotgun (WGS) entry which is preliminary data.</text>
</comment>
<dbReference type="PANTHER" id="PTHR35176:SF6">
    <property type="entry name" value="HEME OXYGENASE HI_0854-RELATED"/>
    <property type="match status" value="1"/>
</dbReference>
<organism evidence="3 4">
    <name type="scientific">Caulobacter zeae</name>
    <dbReference type="NCBI Taxonomy" id="2055137"/>
    <lineage>
        <taxon>Bacteria</taxon>
        <taxon>Pseudomonadati</taxon>
        <taxon>Pseudomonadota</taxon>
        <taxon>Alphaproteobacteria</taxon>
        <taxon>Caulobacterales</taxon>
        <taxon>Caulobacteraceae</taxon>
        <taxon>Caulobacter</taxon>
    </lineage>
</organism>
<feature type="domain" description="Pyridoxamine 5'-phosphate oxidase N-terminal" evidence="2">
    <location>
        <begin position="15"/>
        <end position="100"/>
    </location>
</feature>
<dbReference type="RefSeq" id="WP_101716346.1">
    <property type="nucleotide sequence ID" value="NZ_PJRS01000007.1"/>
</dbReference>
<dbReference type="GO" id="GO:0070967">
    <property type="term" value="F:coenzyme F420 binding"/>
    <property type="evidence" value="ECO:0007669"/>
    <property type="project" value="TreeGrafter"/>
</dbReference>
<dbReference type="SUPFAM" id="SSF50475">
    <property type="entry name" value="FMN-binding split barrel"/>
    <property type="match status" value="1"/>
</dbReference>
<dbReference type="Gene3D" id="2.30.110.10">
    <property type="entry name" value="Electron Transport, Fmn-binding Protein, Chain A"/>
    <property type="match status" value="1"/>
</dbReference>
<dbReference type="Pfam" id="PF01243">
    <property type="entry name" value="PNPOx_N"/>
    <property type="match status" value="1"/>
</dbReference>
<dbReference type="GO" id="GO:0005829">
    <property type="term" value="C:cytosol"/>
    <property type="evidence" value="ECO:0007669"/>
    <property type="project" value="TreeGrafter"/>
</dbReference>
<dbReference type="EMBL" id="PJRS01000007">
    <property type="protein sequence ID" value="PLR28628.1"/>
    <property type="molecule type" value="Genomic_DNA"/>
</dbReference>
<evidence type="ECO:0000313" key="3">
    <source>
        <dbReference type="EMBL" id="PLR28628.1"/>
    </source>
</evidence>
<keyword evidence="1" id="KW-0560">Oxidoreductase</keyword>
<dbReference type="PANTHER" id="PTHR35176">
    <property type="entry name" value="HEME OXYGENASE HI_0854-RELATED"/>
    <property type="match status" value="1"/>
</dbReference>
<protein>
    <submittedName>
        <fullName evidence="3">Pyridoxamine 5'-phosphate oxidase</fullName>
    </submittedName>
</protein>
<dbReference type="GO" id="GO:0016627">
    <property type="term" value="F:oxidoreductase activity, acting on the CH-CH group of donors"/>
    <property type="evidence" value="ECO:0007669"/>
    <property type="project" value="TreeGrafter"/>
</dbReference>
<reference evidence="3 4" key="1">
    <citation type="submission" date="2017-12" db="EMBL/GenBank/DDBJ databases">
        <title>The genome sequence of Caulobacter sp. 410.</title>
        <authorList>
            <person name="Gao J."/>
            <person name="Mao X."/>
            <person name="Sun J."/>
        </authorList>
    </citation>
    <scope>NUCLEOTIDE SEQUENCE [LARGE SCALE GENOMIC DNA]</scope>
    <source>
        <strain evidence="3 4">410</strain>
    </source>
</reference>
<dbReference type="Proteomes" id="UP000234479">
    <property type="component" value="Unassembled WGS sequence"/>
</dbReference>
<evidence type="ECO:0000259" key="2">
    <source>
        <dbReference type="Pfam" id="PF01243"/>
    </source>
</evidence>
<dbReference type="InterPro" id="IPR011576">
    <property type="entry name" value="Pyridox_Oxase_N"/>
</dbReference>
<evidence type="ECO:0000313" key="4">
    <source>
        <dbReference type="Proteomes" id="UP000234479"/>
    </source>
</evidence>
<dbReference type="OrthoDB" id="3693562at2"/>
<gene>
    <name evidence="3" type="ORF">SGCZBJ_01895</name>
</gene>
<sequence>MDKNAPAYPNPPALLERIVEILKRHHLMTVATLRSDGWPQATIVNYAPDGLRLYFVVSTQSQKLSNLRRDQRVSIAIGGAIEGPPVGLSMAARVGEVSDLGQISALNDKLWTEQRGEGFTPHPTTPGSVLLVAEPIIVSLIDYDGPKAWPRLFKVEPDWRLVPISQPNHDLPEARS</sequence>
<evidence type="ECO:0000256" key="1">
    <source>
        <dbReference type="ARBA" id="ARBA00023002"/>
    </source>
</evidence>
<dbReference type="InterPro" id="IPR012349">
    <property type="entry name" value="Split_barrel_FMN-bd"/>
</dbReference>
<name>A0A2N5DRF9_9CAUL</name>
<keyword evidence="4" id="KW-1185">Reference proteome</keyword>
<accession>A0A2N5DRF9</accession>
<proteinExistence type="predicted"/>
<dbReference type="AlphaFoldDB" id="A0A2N5DRF9"/>